<dbReference type="OrthoDB" id="9807187at2"/>
<organism evidence="8 9">
    <name type="scientific">Marinimicrobium koreense</name>
    <dbReference type="NCBI Taxonomy" id="306545"/>
    <lineage>
        <taxon>Bacteria</taxon>
        <taxon>Pseudomonadati</taxon>
        <taxon>Pseudomonadota</taxon>
        <taxon>Gammaproteobacteria</taxon>
        <taxon>Cellvibrionales</taxon>
        <taxon>Cellvibrionaceae</taxon>
        <taxon>Marinimicrobium</taxon>
    </lineage>
</organism>
<evidence type="ECO:0000313" key="8">
    <source>
        <dbReference type="EMBL" id="ROQ20874.1"/>
    </source>
</evidence>
<dbReference type="GO" id="GO:0005886">
    <property type="term" value="C:plasma membrane"/>
    <property type="evidence" value="ECO:0007669"/>
    <property type="project" value="UniProtKB-SubCell"/>
</dbReference>
<dbReference type="Pfam" id="PF01899">
    <property type="entry name" value="MNHE"/>
    <property type="match status" value="1"/>
</dbReference>
<keyword evidence="5 7" id="KW-1133">Transmembrane helix</keyword>
<evidence type="ECO:0000256" key="1">
    <source>
        <dbReference type="ARBA" id="ARBA00004651"/>
    </source>
</evidence>
<evidence type="ECO:0000256" key="3">
    <source>
        <dbReference type="ARBA" id="ARBA00022475"/>
    </source>
</evidence>
<evidence type="ECO:0000256" key="5">
    <source>
        <dbReference type="ARBA" id="ARBA00022989"/>
    </source>
</evidence>
<dbReference type="NCBIfam" id="NF006518">
    <property type="entry name" value="PRK08965.1-2"/>
    <property type="match status" value="1"/>
</dbReference>
<dbReference type="PIRSF" id="PIRSF019239">
    <property type="entry name" value="MrpE"/>
    <property type="match status" value="1"/>
</dbReference>
<sequence>MNTLTNTRRRRRRLLPHPVLSLFMLFLWFLLANDVSGGHLVLGGLLAWFIPFVTQSFWPQEMTLSRPGVAFKFVAVVLWDIVVANWTVARLILGSPKSLKPAFMTLELDLEQDFAITILASTISLTPGTVSADLSADGKRLIIHTLHVNDPAEAVATIKQRYEAPLKEIFECSTS</sequence>
<dbReference type="GO" id="GO:0008324">
    <property type="term" value="F:monoatomic cation transmembrane transporter activity"/>
    <property type="evidence" value="ECO:0007669"/>
    <property type="project" value="InterPro"/>
</dbReference>
<evidence type="ECO:0000256" key="6">
    <source>
        <dbReference type="ARBA" id="ARBA00023136"/>
    </source>
</evidence>
<feature type="transmembrane region" description="Helical" evidence="7">
    <location>
        <begin position="70"/>
        <end position="94"/>
    </location>
</feature>
<dbReference type="PANTHER" id="PTHR34584">
    <property type="entry name" value="NA(+)/H(+) ANTIPORTER SUBUNIT E1"/>
    <property type="match status" value="1"/>
</dbReference>
<reference evidence="8 9" key="1">
    <citation type="submission" date="2018-11" db="EMBL/GenBank/DDBJ databases">
        <title>Genomic Encyclopedia of Type Strains, Phase IV (KMG-IV): sequencing the most valuable type-strain genomes for metagenomic binning, comparative biology and taxonomic classification.</title>
        <authorList>
            <person name="Goeker M."/>
        </authorList>
    </citation>
    <scope>NUCLEOTIDE SEQUENCE [LARGE SCALE GENOMIC DNA]</scope>
    <source>
        <strain evidence="8 9">DSM 16974</strain>
    </source>
</reference>
<feature type="transmembrane region" description="Helical" evidence="7">
    <location>
        <begin position="14"/>
        <end position="31"/>
    </location>
</feature>
<comment type="subcellular location">
    <subcellularLocation>
        <location evidence="1">Cell membrane</location>
        <topology evidence="1">Multi-pass membrane protein</topology>
    </subcellularLocation>
</comment>
<name>A0A3N1NM60_9GAMM</name>
<dbReference type="EMBL" id="RJUK01000001">
    <property type="protein sequence ID" value="ROQ20874.1"/>
    <property type="molecule type" value="Genomic_DNA"/>
</dbReference>
<evidence type="ECO:0000313" key="9">
    <source>
        <dbReference type="Proteomes" id="UP000273643"/>
    </source>
</evidence>
<keyword evidence="6 7" id="KW-0472">Membrane</keyword>
<dbReference type="Proteomes" id="UP000273643">
    <property type="component" value="Unassembled WGS sequence"/>
</dbReference>
<keyword evidence="4 7" id="KW-0812">Transmembrane</keyword>
<dbReference type="PANTHER" id="PTHR34584:SF1">
    <property type="entry name" value="NA(+)_H(+) ANTIPORTER SUBUNIT E1"/>
    <property type="match status" value="1"/>
</dbReference>
<evidence type="ECO:0000256" key="2">
    <source>
        <dbReference type="ARBA" id="ARBA00006228"/>
    </source>
</evidence>
<dbReference type="RefSeq" id="WP_123637961.1">
    <property type="nucleotide sequence ID" value="NZ_RJUK01000001.1"/>
</dbReference>
<keyword evidence="9" id="KW-1185">Reference proteome</keyword>
<evidence type="ECO:0000256" key="7">
    <source>
        <dbReference type="SAM" id="Phobius"/>
    </source>
</evidence>
<evidence type="ECO:0000256" key="4">
    <source>
        <dbReference type="ARBA" id="ARBA00022692"/>
    </source>
</evidence>
<protein>
    <submittedName>
        <fullName evidence="8">Multisubunit potassium/proton antiporter PhaE subunit</fullName>
    </submittedName>
</protein>
<keyword evidence="3" id="KW-1003">Cell membrane</keyword>
<accession>A0A3N1NM60</accession>
<dbReference type="AlphaFoldDB" id="A0A3N1NM60"/>
<proteinExistence type="inferred from homology"/>
<dbReference type="InterPro" id="IPR002758">
    <property type="entry name" value="Cation_antiport_E"/>
</dbReference>
<gene>
    <name evidence="8" type="ORF">EDC38_1492</name>
</gene>
<feature type="transmembrane region" description="Helical" evidence="7">
    <location>
        <begin position="37"/>
        <end position="58"/>
    </location>
</feature>
<comment type="similarity">
    <text evidence="2">Belongs to the CPA3 antiporters (TC 2.A.63) subunit E family.</text>
</comment>
<comment type="caution">
    <text evidence="8">The sequence shown here is derived from an EMBL/GenBank/DDBJ whole genome shotgun (WGS) entry which is preliminary data.</text>
</comment>